<dbReference type="EMBL" id="MFKN01000016">
    <property type="protein sequence ID" value="OGG41060.1"/>
    <property type="molecule type" value="Genomic_DNA"/>
</dbReference>
<dbReference type="Pfam" id="PF00078">
    <property type="entry name" value="RVT_1"/>
    <property type="match status" value="1"/>
</dbReference>
<gene>
    <name evidence="2" type="ORF">A2118_00660</name>
</gene>
<dbReference type="PROSITE" id="PS50878">
    <property type="entry name" value="RT_POL"/>
    <property type="match status" value="1"/>
</dbReference>
<dbReference type="STRING" id="1798474.A2118_00660"/>
<feature type="domain" description="Reverse transcriptase" evidence="1">
    <location>
        <begin position="1"/>
        <end position="323"/>
    </location>
</feature>
<accession>A0A1F6BVW1</accession>
<name>A0A1F6BVW1_9BACT</name>
<dbReference type="AlphaFoldDB" id="A0A1F6BVW1"/>
<dbReference type="CDD" id="cd01646">
    <property type="entry name" value="RT_Bac_retron_I"/>
    <property type="match status" value="1"/>
</dbReference>
<protein>
    <recommendedName>
        <fullName evidence="1">Reverse transcriptase domain-containing protein</fullName>
    </recommendedName>
</protein>
<sequence>MNQKEFVSICSDKQLWDWMRKESKFPYPTIPNAERERYLKELYTRVSERLYYPQPALDYLTLNKGKGVLRVVPVLSLDDICVYYYCVRKLEKFIAKNRINTTFGGFGLSGKLRRHELDKAIQDTQTREIIYLDDEYGYSVKYVFGARKWYHEWGDFNRKLYFCCLKNADGYAAQADISNFYDSISLDSLEYKLRKVVGAKSNDMVYLLMHFLRYWNRHIYFYRQQGVGLPQDLFGECSRILANHFLQTYDKSIAGFCRKLKAQYFRYADDQFFLTKDEDTLELIVAKASSLLMKEGLNFNQKKVNISTIKKLKKSFAFNSLSALGGKPHLAPIPKVQKAISFYLNNRKSLRKGGLTLVRRILTVMEFINRRSLKLSGLKKHLLSSSFLNRNYILTYRDLTKIYKILNTKERRKFLRMIKSNVENCHYTYYLYDVRRFYEKHNMSTRLIALRIAKVRGLYKFER</sequence>
<organism evidence="2 3">
    <name type="scientific">Candidatus Kaiserbacteria bacterium GWA2_50_9</name>
    <dbReference type="NCBI Taxonomy" id="1798474"/>
    <lineage>
        <taxon>Bacteria</taxon>
        <taxon>Candidatus Kaiseribacteriota</taxon>
    </lineage>
</organism>
<evidence type="ECO:0000313" key="2">
    <source>
        <dbReference type="EMBL" id="OGG41060.1"/>
    </source>
</evidence>
<dbReference type="Proteomes" id="UP000179014">
    <property type="component" value="Unassembled WGS sequence"/>
</dbReference>
<reference evidence="2 3" key="1">
    <citation type="journal article" date="2016" name="Nat. Commun.">
        <title>Thousands of microbial genomes shed light on interconnected biogeochemical processes in an aquifer system.</title>
        <authorList>
            <person name="Anantharaman K."/>
            <person name="Brown C.T."/>
            <person name="Hug L.A."/>
            <person name="Sharon I."/>
            <person name="Castelle C.J."/>
            <person name="Probst A.J."/>
            <person name="Thomas B.C."/>
            <person name="Singh A."/>
            <person name="Wilkins M.J."/>
            <person name="Karaoz U."/>
            <person name="Brodie E.L."/>
            <person name="Williams K.H."/>
            <person name="Hubbard S.S."/>
            <person name="Banfield J.F."/>
        </authorList>
    </citation>
    <scope>NUCLEOTIDE SEQUENCE [LARGE SCALE GENOMIC DNA]</scope>
</reference>
<evidence type="ECO:0000259" key="1">
    <source>
        <dbReference type="PROSITE" id="PS50878"/>
    </source>
</evidence>
<proteinExistence type="predicted"/>
<comment type="caution">
    <text evidence="2">The sequence shown here is derived from an EMBL/GenBank/DDBJ whole genome shotgun (WGS) entry which is preliminary data.</text>
</comment>
<evidence type="ECO:0000313" key="3">
    <source>
        <dbReference type="Proteomes" id="UP000179014"/>
    </source>
</evidence>
<dbReference type="InterPro" id="IPR000477">
    <property type="entry name" value="RT_dom"/>
</dbReference>